<dbReference type="PANTHER" id="PTHR39639">
    <property type="entry name" value="CHROMOSOME 16, WHOLE GENOME SHOTGUN SEQUENCE"/>
    <property type="match status" value="1"/>
</dbReference>
<evidence type="ECO:0000259" key="1">
    <source>
        <dbReference type="Pfam" id="PF03235"/>
    </source>
</evidence>
<dbReference type="RefSeq" id="WP_099010933.1">
    <property type="nucleotide sequence ID" value="NZ_CP077154.1"/>
</dbReference>
<sequence length="342" mass="40289">MIEQEKIINNIESLRKEVKYSTVDYPIEFIVSSLKNRRFFIPDYQREYVWNNEKKSKFIESILIGIPIPFLFLYREKKKGYLEIVDGAQRIQSLEEYYDNKLSLINLDKLVSLNGSKFEDLPKKYQETFLTTALRMIILDEETTIDSRREIFKRLNTTSEKLKSSEIRKGSLEGTFSTFISECAKEPIFIEMCKVTENKAKRREEEELISRFFAYSEGLENYNGKVSEFIYNYVETKNKSNFNRKEMYNEFINVFNFLKLNNVSIPKKNKRSISRARFEAISIGTNLALKKMPSLKNRKLDLSELESNEFEEITSSDGANNRSKLEGRIFYVKDLILSKGEK</sequence>
<proteinExistence type="predicted"/>
<organism evidence="2 3">
    <name type="scientific">Fusobacterium nucleatum subsp. polymorphum</name>
    <name type="common">Fusobacterium polymorphum</name>
    <dbReference type="NCBI Taxonomy" id="76857"/>
    <lineage>
        <taxon>Bacteria</taxon>
        <taxon>Fusobacteriati</taxon>
        <taxon>Fusobacteriota</taxon>
        <taxon>Fusobacteriia</taxon>
        <taxon>Fusobacteriales</taxon>
        <taxon>Fusobacteriaceae</taxon>
        <taxon>Fusobacterium</taxon>
    </lineage>
</organism>
<evidence type="ECO:0000313" key="3">
    <source>
        <dbReference type="Proteomes" id="UP000221504"/>
    </source>
</evidence>
<dbReference type="Proteomes" id="UP000221504">
    <property type="component" value="Unassembled WGS sequence"/>
</dbReference>
<evidence type="ECO:0000313" key="2">
    <source>
        <dbReference type="EMBL" id="PHI10347.1"/>
    </source>
</evidence>
<feature type="domain" description="GmrSD restriction endonucleases N-terminal" evidence="1">
    <location>
        <begin position="34"/>
        <end position="171"/>
    </location>
</feature>
<reference evidence="2 3" key="1">
    <citation type="submission" date="2017-06" db="EMBL/GenBank/DDBJ databases">
        <title>Draft genome sequence of Fusobacterium nucleatum subsp. polymorphum KCOM 1267 (=ChDC F290).</title>
        <authorList>
            <person name="Kook J.-K."/>
            <person name="Park S.-N."/>
            <person name="Lim Y.K."/>
            <person name="Roh H."/>
        </authorList>
    </citation>
    <scope>NUCLEOTIDE SEQUENCE [LARGE SCALE GENOMIC DNA]</scope>
    <source>
        <strain evidence="3">KCOM 1267(ChDC F290)</strain>
    </source>
</reference>
<name>A0A2C6C0G6_FUSNP</name>
<comment type="caution">
    <text evidence="2">The sequence shown here is derived from an EMBL/GenBank/DDBJ whole genome shotgun (WGS) entry which is preliminary data.</text>
</comment>
<dbReference type="AlphaFoldDB" id="A0A2C6C0G6"/>
<dbReference type="Pfam" id="PF03235">
    <property type="entry name" value="GmrSD_N"/>
    <property type="match status" value="1"/>
</dbReference>
<dbReference type="PANTHER" id="PTHR39639:SF1">
    <property type="entry name" value="DUF262 DOMAIN-CONTAINING PROTEIN"/>
    <property type="match status" value="1"/>
</dbReference>
<gene>
    <name evidence="2" type="ORF">CBG52_04060</name>
</gene>
<dbReference type="InterPro" id="IPR004919">
    <property type="entry name" value="GmrSD_N"/>
</dbReference>
<accession>A0A2C6C0G6</accession>
<protein>
    <recommendedName>
        <fullName evidence="1">GmrSD restriction endonucleases N-terminal domain-containing protein</fullName>
    </recommendedName>
</protein>
<dbReference type="EMBL" id="NIRM01000001">
    <property type="protein sequence ID" value="PHI10347.1"/>
    <property type="molecule type" value="Genomic_DNA"/>
</dbReference>